<dbReference type="EMBL" id="CAMXCT020006747">
    <property type="protein sequence ID" value="CAL1172771.1"/>
    <property type="molecule type" value="Genomic_DNA"/>
</dbReference>
<feature type="transmembrane region" description="Helical" evidence="6">
    <location>
        <begin position="351"/>
        <end position="373"/>
    </location>
</feature>
<feature type="transmembrane region" description="Helical" evidence="6">
    <location>
        <begin position="311"/>
        <end position="330"/>
    </location>
</feature>
<protein>
    <submittedName>
        <fullName evidence="9">Sodium channel protein 60E</fullName>
    </submittedName>
</protein>
<feature type="region of interest" description="Disordered" evidence="5">
    <location>
        <begin position="117"/>
        <end position="136"/>
    </location>
</feature>
<evidence type="ECO:0000313" key="9">
    <source>
        <dbReference type="EMBL" id="CAL4806708.1"/>
    </source>
</evidence>
<dbReference type="EMBL" id="CAMXCT010006747">
    <property type="protein sequence ID" value="CAI4019396.1"/>
    <property type="molecule type" value="Genomic_DNA"/>
</dbReference>
<keyword evidence="9" id="KW-0406">Ion transport</keyword>
<name>A0A9P1GQN2_9DINO</name>
<dbReference type="EMBL" id="CAMXCT030006747">
    <property type="protein sequence ID" value="CAL4806708.1"/>
    <property type="molecule type" value="Genomic_DNA"/>
</dbReference>
<evidence type="ECO:0000256" key="5">
    <source>
        <dbReference type="SAM" id="MobiDB-lite"/>
    </source>
</evidence>
<keyword evidence="4 6" id="KW-0472">Membrane</keyword>
<dbReference type="InterPro" id="IPR002048">
    <property type="entry name" value="EF_hand_dom"/>
</dbReference>
<feature type="transmembrane region" description="Helical" evidence="6">
    <location>
        <begin position="250"/>
        <end position="269"/>
    </location>
</feature>
<dbReference type="PANTHER" id="PTHR10037">
    <property type="entry name" value="VOLTAGE-GATED CATION CHANNEL CALCIUM AND SODIUM"/>
    <property type="match status" value="1"/>
</dbReference>
<feature type="domain" description="EF-hand" evidence="7">
    <location>
        <begin position="479"/>
        <end position="514"/>
    </location>
</feature>
<evidence type="ECO:0000256" key="3">
    <source>
        <dbReference type="ARBA" id="ARBA00022989"/>
    </source>
</evidence>
<dbReference type="Gene3D" id="1.10.238.10">
    <property type="entry name" value="EF-hand"/>
    <property type="match status" value="1"/>
</dbReference>
<evidence type="ECO:0000256" key="4">
    <source>
        <dbReference type="ARBA" id="ARBA00023136"/>
    </source>
</evidence>
<dbReference type="Pfam" id="PF00520">
    <property type="entry name" value="Ion_trans"/>
    <property type="match status" value="1"/>
</dbReference>
<dbReference type="Gene3D" id="1.20.120.350">
    <property type="entry name" value="Voltage-gated potassium channels. Chain C"/>
    <property type="match status" value="1"/>
</dbReference>
<feature type="transmembrane region" description="Helical" evidence="6">
    <location>
        <begin position="169"/>
        <end position="189"/>
    </location>
</feature>
<dbReference type="GO" id="GO:0086010">
    <property type="term" value="P:membrane depolarization during action potential"/>
    <property type="evidence" value="ECO:0007669"/>
    <property type="project" value="TreeGrafter"/>
</dbReference>
<evidence type="ECO:0000256" key="2">
    <source>
        <dbReference type="ARBA" id="ARBA00022692"/>
    </source>
</evidence>
<feature type="transmembrane region" description="Helical" evidence="6">
    <location>
        <begin position="393"/>
        <end position="411"/>
    </location>
</feature>
<dbReference type="InterPro" id="IPR027359">
    <property type="entry name" value="Volt_channel_dom_sf"/>
</dbReference>
<dbReference type="InterPro" id="IPR005821">
    <property type="entry name" value="Ion_trans_dom"/>
</dbReference>
<keyword evidence="10" id="KW-1185">Reference proteome</keyword>
<evidence type="ECO:0000313" key="8">
    <source>
        <dbReference type="EMBL" id="CAI4019396.1"/>
    </source>
</evidence>
<dbReference type="Proteomes" id="UP001152797">
    <property type="component" value="Unassembled WGS sequence"/>
</dbReference>
<comment type="subcellular location">
    <subcellularLocation>
        <location evidence="1">Membrane</location>
        <topology evidence="1">Multi-pass membrane protein</topology>
    </subcellularLocation>
</comment>
<dbReference type="InterPro" id="IPR043203">
    <property type="entry name" value="VGCC_Ca_Na"/>
</dbReference>
<sequence length="558" mass="62832">MKDSAAPDVAYPADPADCGDVPLAPEATWASEEPGRGELFRWLEDRLKHERQSLAQQHAVILDELRFMVSDSRGDPGGYVPSKAEDPAPAPLQGLADQEPSASVSFAPAEIAVELKEISEAESPREESKKSKTKLNKRAATLSQSLTVERSTMPFWYPDRIIRTYTFEIFYAILIFLQAIAMAVEAQYAGLAWGHRLEYAGYDQPADEVWPNMPDVLQAAEVFFGILFCLEVVLKIIGLRKTYFNDPWNWFDFFLVAMWLADMVIAFPVNSSQLRLIRLARLLRLVRLVRVVRGFDSLIVMTTALQESANGLFWVAVIMLVVELLFALLLNQVLVTMVSQTKYSKQEEKVLFEYFGTFPRAMLTMFQVTLGTWVPVARILQEVVGPVMNTFTILHKVTIGFACIGVINGVFMQETLRVAQSDDVIMMRDVARRDRLHADKMKAFFDLADQSGDTMISRKKWKDVMASPSTKQWFAAQGLSIRDPDEVFTLLDADRSETMTIDELIVGVAKLHGPARSLDLAILAESQRKLQLITEELVGRLGSEDMATTRRSDEIFPL</sequence>
<keyword evidence="9" id="KW-0407">Ion channel</keyword>
<dbReference type="GO" id="GO:0005509">
    <property type="term" value="F:calcium ion binding"/>
    <property type="evidence" value="ECO:0007669"/>
    <property type="project" value="InterPro"/>
</dbReference>
<dbReference type="SUPFAM" id="SSF47473">
    <property type="entry name" value="EF-hand"/>
    <property type="match status" value="1"/>
</dbReference>
<feature type="compositionally biased region" description="Basic and acidic residues" evidence="5">
    <location>
        <begin position="117"/>
        <end position="130"/>
    </location>
</feature>
<dbReference type="SUPFAM" id="SSF81324">
    <property type="entry name" value="Voltage-gated potassium channels"/>
    <property type="match status" value="1"/>
</dbReference>
<comment type="caution">
    <text evidence="8">The sequence shown here is derived from an EMBL/GenBank/DDBJ whole genome shotgun (WGS) entry which is preliminary data.</text>
</comment>
<evidence type="ECO:0000313" key="10">
    <source>
        <dbReference type="Proteomes" id="UP001152797"/>
    </source>
</evidence>
<dbReference type="PROSITE" id="PS50222">
    <property type="entry name" value="EF_HAND_2"/>
    <property type="match status" value="1"/>
</dbReference>
<dbReference type="AlphaFoldDB" id="A0A9P1GQN2"/>
<keyword evidence="3 6" id="KW-1133">Transmembrane helix</keyword>
<evidence type="ECO:0000259" key="7">
    <source>
        <dbReference type="PROSITE" id="PS50222"/>
    </source>
</evidence>
<dbReference type="InterPro" id="IPR011992">
    <property type="entry name" value="EF-hand-dom_pair"/>
</dbReference>
<feature type="compositionally biased region" description="Low complexity" evidence="5">
    <location>
        <begin position="1"/>
        <end position="16"/>
    </location>
</feature>
<keyword evidence="9" id="KW-0813">Transport</keyword>
<proteinExistence type="predicted"/>
<gene>
    <name evidence="8" type="ORF">C1SCF055_LOCUS43898</name>
</gene>
<dbReference type="PANTHER" id="PTHR10037:SF62">
    <property type="entry name" value="SODIUM CHANNEL PROTEIN 60E"/>
    <property type="match status" value="1"/>
</dbReference>
<feature type="region of interest" description="Disordered" evidence="5">
    <location>
        <begin position="73"/>
        <end position="99"/>
    </location>
</feature>
<reference evidence="8" key="1">
    <citation type="submission" date="2022-10" db="EMBL/GenBank/DDBJ databases">
        <authorList>
            <person name="Chen Y."/>
            <person name="Dougan E. K."/>
            <person name="Chan C."/>
            <person name="Rhodes N."/>
            <person name="Thang M."/>
        </authorList>
    </citation>
    <scope>NUCLEOTIDE SEQUENCE</scope>
</reference>
<dbReference type="OrthoDB" id="441412at2759"/>
<reference evidence="9 10" key="2">
    <citation type="submission" date="2024-05" db="EMBL/GenBank/DDBJ databases">
        <authorList>
            <person name="Chen Y."/>
            <person name="Shah S."/>
            <person name="Dougan E. K."/>
            <person name="Thang M."/>
            <person name="Chan C."/>
        </authorList>
    </citation>
    <scope>NUCLEOTIDE SEQUENCE [LARGE SCALE GENOMIC DNA]</scope>
</reference>
<accession>A0A9P1GQN2</accession>
<dbReference type="GO" id="GO:0001518">
    <property type="term" value="C:voltage-gated sodium channel complex"/>
    <property type="evidence" value="ECO:0007669"/>
    <property type="project" value="TreeGrafter"/>
</dbReference>
<dbReference type="GO" id="GO:0005248">
    <property type="term" value="F:voltage-gated sodium channel activity"/>
    <property type="evidence" value="ECO:0007669"/>
    <property type="project" value="TreeGrafter"/>
</dbReference>
<feature type="region of interest" description="Disordered" evidence="5">
    <location>
        <begin position="1"/>
        <end position="22"/>
    </location>
</feature>
<feature type="transmembrane region" description="Helical" evidence="6">
    <location>
        <begin position="216"/>
        <end position="238"/>
    </location>
</feature>
<evidence type="ECO:0000256" key="1">
    <source>
        <dbReference type="ARBA" id="ARBA00004141"/>
    </source>
</evidence>
<evidence type="ECO:0000256" key="6">
    <source>
        <dbReference type="SAM" id="Phobius"/>
    </source>
</evidence>
<organism evidence="8">
    <name type="scientific">Cladocopium goreaui</name>
    <dbReference type="NCBI Taxonomy" id="2562237"/>
    <lineage>
        <taxon>Eukaryota</taxon>
        <taxon>Sar</taxon>
        <taxon>Alveolata</taxon>
        <taxon>Dinophyceae</taxon>
        <taxon>Suessiales</taxon>
        <taxon>Symbiodiniaceae</taxon>
        <taxon>Cladocopium</taxon>
    </lineage>
</organism>
<keyword evidence="2 6" id="KW-0812">Transmembrane</keyword>